<name>A0A250VEE5_STROL</name>
<dbReference type="EMBL" id="BDQI01000007">
    <property type="protein sequence ID" value="GAX52558.1"/>
    <property type="molecule type" value="Genomic_DNA"/>
</dbReference>
<organism evidence="1 2">
    <name type="scientific">Streptomyces olivochromogenes</name>
    <dbReference type="NCBI Taxonomy" id="1963"/>
    <lineage>
        <taxon>Bacteria</taxon>
        <taxon>Bacillati</taxon>
        <taxon>Actinomycetota</taxon>
        <taxon>Actinomycetes</taxon>
        <taxon>Kitasatosporales</taxon>
        <taxon>Streptomycetaceae</taxon>
        <taxon>Streptomyces</taxon>
    </lineage>
</organism>
<evidence type="ECO:0000313" key="1">
    <source>
        <dbReference type="EMBL" id="GAX52558.1"/>
    </source>
</evidence>
<comment type="caution">
    <text evidence="1">The sequence shown here is derived from an EMBL/GenBank/DDBJ whole genome shotgun (WGS) entry which is preliminary data.</text>
</comment>
<protein>
    <recommendedName>
        <fullName evidence="3">DUF11 domain-containing protein</fullName>
    </recommendedName>
</protein>
<keyword evidence="2" id="KW-1185">Reference proteome</keyword>
<accession>A0A250VEE5</accession>
<evidence type="ECO:0000313" key="2">
    <source>
        <dbReference type="Proteomes" id="UP000217446"/>
    </source>
</evidence>
<reference evidence="2" key="1">
    <citation type="submission" date="2017-05" db="EMBL/GenBank/DDBJ databases">
        <title>Streptomyces olivochromogenes NBRC 3561 whole genome shotgun sequence.</title>
        <authorList>
            <person name="Dohra H."/>
            <person name="Kodani S."/>
        </authorList>
    </citation>
    <scope>NUCLEOTIDE SEQUENCE [LARGE SCALE GENOMIC DNA]</scope>
    <source>
        <strain evidence="2">NBRC 3561</strain>
    </source>
</reference>
<evidence type="ECO:0008006" key="3">
    <source>
        <dbReference type="Google" id="ProtNLM"/>
    </source>
</evidence>
<dbReference type="Proteomes" id="UP000217446">
    <property type="component" value="Unassembled WGS sequence"/>
</dbReference>
<sequence>MRTMEMRMRLRKRLGMRSGMGNDAWVRGMGVMGAGAALTLGGASSVGALAPEADLAYHGSVAMAAGLVDLRLTPQNLGPNTVEDATVRLRWSAPLADVQRLPGDCAHSGEREVVCRTGPLAADGPGDRMRLKVRLLGEPSEVTLEIDTVWGGGAVDRDHGNDRQRVLVLDTGDSYVF</sequence>
<proteinExistence type="predicted"/>
<dbReference type="AlphaFoldDB" id="A0A250VEE5"/>
<gene>
    <name evidence="1" type="ORF">SO3561_04074</name>
</gene>
<dbReference type="STRING" id="1963.AQJ27_14950"/>